<evidence type="ECO:0000256" key="3">
    <source>
        <dbReference type="ARBA" id="ARBA00005648"/>
    </source>
</evidence>
<organism evidence="12 13">
    <name type="scientific">Rotaria socialis</name>
    <dbReference type="NCBI Taxonomy" id="392032"/>
    <lineage>
        <taxon>Eukaryota</taxon>
        <taxon>Metazoa</taxon>
        <taxon>Spiralia</taxon>
        <taxon>Gnathifera</taxon>
        <taxon>Rotifera</taxon>
        <taxon>Eurotatoria</taxon>
        <taxon>Bdelloidea</taxon>
        <taxon>Philodinida</taxon>
        <taxon>Philodinidae</taxon>
        <taxon>Rotaria</taxon>
    </lineage>
</organism>
<keyword evidence="13" id="KW-1185">Reference proteome</keyword>
<dbReference type="InterPro" id="IPR039542">
    <property type="entry name" value="Erv_N"/>
</dbReference>
<dbReference type="AlphaFoldDB" id="A0A820ZAA7"/>
<proteinExistence type="inferred from homology"/>
<gene>
    <name evidence="11" type="ORF">HFQ381_LOCUS3562</name>
    <name evidence="12" type="ORF">UJA718_LOCUS29829</name>
</gene>
<feature type="transmembrane region" description="Helical" evidence="8">
    <location>
        <begin position="365"/>
        <end position="388"/>
    </location>
</feature>
<evidence type="ECO:0000256" key="2">
    <source>
        <dbReference type="ARBA" id="ARBA00004457"/>
    </source>
</evidence>
<evidence type="ECO:0000256" key="5">
    <source>
        <dbReference type="ARBA" id="ARBA00022989"/>
    </source>
</evidence>
<evidence type="ECO:0000256" key="8">
    <source>
        <dbReference type="SAM" id="Phobius"/>
    </source>
</evidence>
<evidence type="ECO:0000313" key="13">
    <source>
        <dbReference type="Proteomes" id="UP000663873"/>
    </source>
</evidence>
<dbReference type="InterPro" id="IPR045888">
    <property type="entry name" value="Erv"/>
</dbReference>
<dbReference type="GO" id="GO:0006890">
    <property type="term" value="P:retrograde vesicle-mediated transport, Golgi to endoplasmic reticulum"/>
    <property type="evidence" value="ECO:0007669"/>
    <property type="project" value="TreeGrafter"/>
</dbReference>
<dbReference type="GO" id="GO:0006888">
    <property type="term" value="P:endoplasmic reticulum to Golgi vesicle-mediated transport"/>
    <property type="evidence" value="ECO:0007669"/>
    <property type="project" value="TreeGrafter"/>
</dbReference>
<evidence type="ECO:0000256" key="4">
    <source>
        <dbReference type="ARBA" id="ARBA00022692"/>
    </source>
</evidence>
<dbReference type="PANTHER" id="PTHR10984">
    <property type="entry name" value="ENDOPLASMIC RETICULUM-GOLGI INTERMEDIATE COMPARTMENT PROTEIN"/>
    <property type="match status" value="1"/>
</dbReference>
<evidence type="ECO:0000256" key="7">
    <source>
        <dbReference type="ARBA" id="ARBA00040493"/>
    </source>
</evidence>
<dbReference type="EMBL" id="CAJOBO010000130">
    <property type="protein sequence ID" value="CAF4137896.1"/>
    <property type="molecule type" value="Genomic_DNA"/>
</dbReference>
<comment type="subcellular location">
    <subcellularLocation>
        <location evidence="2">Endoplasmic reticulum-Golgi intermediate compartment membrane</location>
        <topology evidence="2">Multi-pass membrane protein</topology>
    </subcellularLocation>
    <subcellularLocation>
        <location evidence="1">Golgi apparatus</location>
        <location evidence="1">cis-Golgi network membrane</location>
        <topology evidence="1">Multi-pass membrane protein</topology>
    </subcellularLocation>
</comment>
<comment type="caution">
    <text evidence="12">The sequence shown here is derived from an EMBL/GenBank/DDBJ whole genome shotgun (WGS) entry which is preliminary data.</text>
</comment>
<comment type="similarity">
    <text evidence="3">Belongs to the ERGIC family.</text>
</comment>
<dbReference type="PANTHER" id="PTHR10984:SF25">
    <property type="entry name" value="ENDOPLASMIC RETICULUM-GOLGI INTERMEDIATE COMPARTMENT PROTEIN 3"/>
    <property type="match status" value="1"/>
</dbReference>
<reference evidence="12" key="1">
    <citation type="submission" date="2021-02" db="EMBL/GenBank/DDBJ databases">
        <authorList>
            <person name="Nowell W R."/>
        </authorList>
    </citation>
    <scope>NUCLEOTIDE SEQUENCE</scope>
</reference>
<feature type="domain" description="Endoplasmic reticulum vesicle transporter N-terminal" evidence="10">
    <location>
        <begin position="5"/>
        <end position="94"/>
    </location>
</feature>
<dbReference type="Pfam" id="PF13850">
    <property type="entry name" value="ERGIC_N"/>
    <property type="match status" value="1"/>
</dbReference>
<evidence type="ECO:0000259" key="10">
    <source>
        <dbReference type="Pfam" id="PF13850"/>
    </source>
</evidence>
<evidence type="ECO:0000256" key="1">
    <source>
        <dbReference type="ARBA" id="ARBA00004257"/>
    </source>
</evidence>
<evidence type="ECO:0000313" key="11">
    <source>
        <dbReference type="EMBL" id="CAF4137896.1"/>
    </source>
</evidence>
<dbReference type="Proteomes" id="UP000663873">
    <property type="component" value="Unassembled WGS sequence"/>
</dbReference>
<evidence type="ECO:0000313" key="12">
    <source>
        <dbReference type="EMBL" id="CAF4558849.1"/>
    </source>
</evidence>
<keyword evidence="4 8" id="KW-0812">Transmembrane</keyword>
<dbReference type="Pfam" id="PF07970">
    <property type="entry name" value="COPIIcoated_ERV"/>
    <property type="match status" value="1"/>
</dbReference>
<sequence length="404" mass="45201">MSAQIKRFDAYAKTLDDFRVRTTSGGLVTISSTLIILIIFYIQLQYYLTTDIEQVLFVDTSRQEKMNITIDICYPVLPCSYLTIDAIDISGEAQTDIVHNLYKTRLDLDGKPIASDVTKVELQRIPKINATQESSTTAHACESCYGAESDTYKCCSTCDEVKAAYRTKGWSFDPIEDFVSTTPQKLKSGVAQCIREGQAVGLLGSNENGDLSQMQEGCLVHGHLEVNKVAGNFHIAPGQSFQQHHVHIHSLKNIRLNMLNTTHYINHLSFGQHFPSQVNPLADTKQIANASAVLFHYYIKVVPSTYVFLNKTEIKTNQYSVTKHQKPIHNIADNNNHQLPGTFFTYEISAIMVKFVERQRSLAQFLTSSCAIIGGVFTVSSLIDAFLYRGGCLFRQKMEIGKAT</sequence>
<dbReference type="GO" id="GO:0033116">
    <property type="term" value="C:endoplasmic reticulum-Golgi intermediate compartment membrane"/>
    <property type="evidence" value="ECO:0007669"/>
    <property type="project" value="UniProtKB-SubCell"/>
</dbReference>
<dbReference type="InterPro" id="IPR012936">
    <property type="entry name" value="Erv_C"/>
</dbReference>
<dbReference type="EMBL" id="CAJOBP010009850">
    <property type="protein sequence ID" value="CAF4558849.1"/>
    <property type="molecule type" value="Genomic_DNA"/>
</dbReference>
<dbReference type="GO" id="GO:0030134">
    <property type="term" value="C:COPII-coated ER to Golgi transport vesicle"/>
    <property type="evidence" value="ECO:0007669"/>
    <property type="project" value="TreeGrafter"/>
</dbReference>
<dbReference type="GO" id="GO:0005789">
    <property type="term" value="C:endoplasmic reticulum membrane"/>
    <property type="evidence" value="ECO:0007669"/>
    <property type="project" value="TreeGrafter"/>
</dbReference>
<protein>
    <recommendedName>
        <fullName evidence="7">Endoplasmic reticulum-Golgi intermediate compartment protein 3</fullName>
    </recommendedName>
</protein>
<keyword evidence="6 8" id="KW-0472">Membrane</keyword>
<feature type="transmembrane region" description="Helical" evidence="8">
    <location>
        <begin position="20"/>
        <end position="42"/>
    </location>
</feature>
<evidence type="ECO:0000259" key="9">
    <source>
        <dbReference type="Pfam" id="PF07970"/>
    </source>
</evidence>
<feature type="domain" description="Endoplasmic reticulum vesicle transporter C-terminal" evidence="9">
    <location>
        <begin position="144"/>
        <end position="384"/>
    </location>
</feature>
<keyword evidence="5 8" id="KW-1133">Transmembrane helix</keyword>
<name>A0A820ZAA7_9BILA</name>
<accession>A0A820ZAA7</accession>
<evidence type="ECO:0000256" key="6">
    <source>
        <dbReference type="ARBA" id="ARBA00023136"/>
    </source>
</evidence>
<dbReference type="GO" id="GO:0000139">
    <property type="term" value="C:Golgi membrane"/>
    <property type="evidence" value="ECO:0007669"/>
    <property type="project" value="TreeGrafter"/>
</dbReference>
<dbReference type="Proteomes" id="UP000663851">
    <property type="component" value="Unassembled WGS sequence"/>
</dbReference>